<dbReference type="Proteomes" id="UP000830145">
    <property type="component" value="Segment"/>
</dbReference>
<dbReference type="InterPro" id="IPR038486">
    <property type="entry name" value="Fiber_prot_C_sf"/>
</dbReference>
<feature type="domain" description="Avian adenovirus fibre N-terminal" evidence="1">
    <location>
        <begin position="175"/>
        <end position="232"/>
    </location>
</feature>
<dbReference type="EMBL" id="MN153802">
    <property type="protein sequence ID" value="QEJ80783.1"/>
    <property type="molecule type" value="Genomic_DNA"/>
</dbReference>
<protein>
    <submittedName>
        <fullName evidence="2">Fiber 2 protein</fullName>
    </submittedName>
</protein>
<feature type="domain" description="Avian adenovirus fibre N-terminal" evidence="1">
    <location>
        <begin position="104"/>
        <end position="159"/>
    </location>
</feature>
<sequence>MNYPFWYSIQEPELNPPLLNPNGPLYQEDGMLKLRLTKPVAVVSGGVGLKTDGTLASNSAGELGLKVAALSGISQTDNGLSALVDGTTVRFNEKGELTAIASGVQVDPEGPIENGDGGLNLRINDTLEVDTQWELGVKLNPTGCVDYDTNGVNVNIDDTLLIEANAEGTKHELGVNLNPAGPITADEQGLDLEIDNTSLVVNQVNEQGVLAVKLGLLGGLEMKADGVGIKVANGQPLLLKADGVSLNLDTSLGDTSSALGVRFKQGGAIATDADGVYVICAAPIVSGPTGIGLAYDTATLAVEDGKLKVLAQGGGGTVQVDNKSIVVKDGAIALNLKAGGPIEVTQENGVFLLFNTRDFINDLSSGLQLRTSIEYLSPYCVCVSGDRSMRTITAVATARNGNKWNISHYAVMANSSGVVNCSLCVCVKQASVGSLGSAPPEGNNSVQFTVILNPSMDDAAQHSQITTNSYYPNVDDTKSFLTPSMGLADDLALPTIAGKTSNWYNGGNNSDKPGTIINYCPYGSGTYYQNSTLRYFVGRVSASIVCAVAVVYDMRCDGDFYSGSTIELRSGYQPLQWISAKPSYLDTQ</sequence>
<proteinExistence type="predicted"/>
<dbReference type="GO" id="GO:0019062">
    <property type="term" value="P:virion attachment to host cell"/>
    <property type="evidence" value="ECO:0007669"/>
    <property type="project" value="InterPro"/>
</dbReference>
<evidence type="ECO:0000313" key="3">
    <source>
        <dbReference type="Proteomes" id="UP000830145"/>
    </source>
</evidence>
<organism evidence="2 3">
    <name type="scientific">Southern Psittacara leucophthalmus aviadenovirus</name>
    <dbReference type="NCBI Taxonomy" id="2604330"/>
    <lineage>
        <taxon>Viruses</taxon>
        <taxon>Varidnaviria</taxon>
        <taxon>Bamfordvirae</taxon>
        <taxon>Preplasmiviricota</taxon>
        <taxon>Polisuviricotina</taxon>
        <taxon>Pharingeaviricetes</taxon>
        <taxon>Rowavirales</taxon>
        <taxon>Adenoviridae</taxon>
        <taxon>Aviadenovirus</taxon>
        <taxon>Aviadenovirus leucophthalmi</taxon>
    </lineage>
</organism>
<dbReference type="Gene3D" id="2.60.90.30">
    <property type="entry name" value="Fiber protein 1, C-terminal domain"/>
    <property type="match status" value="1"/>
</dbReference>
<evidence type="ECO:0000313" key="2">
    <source>
        <dbReference type="EMBL" id="QEJ80783.1"/>
    </source>
</evidence>
<keyword evidence="3" id="KW-1185">Reference proteome</keyword>
<gene>
    <name evidence="2" type="ORF">SPLgp23</name>
</gene>
<dbReference type="InterPro" id="IPR010537">
    <property type="entry name" value="Avian_adenovirus_fibre_N"/>
</dbReference>
<name>A0AAF1DB87_9ADEN</name>
<reference evidence="2" key="1">
    <citation type="journal article" date="2019" name="Viruses">
        <title>Faecal Virome Analysis of Wild Animals from Brazil.</title>
        <authorList>
            <person name="Duarte M.A."/>
            <person name="Silva J.M.F."/>
            <person name="Brito C.R."/>
            <person name="Teixeira D.S."/>
            <person name="Melo F.L."/>
            <person name="Ribeiro B.M."/>
            <person name="Nagata T."/>
            <person name="Campos F.S."/>
        </authorList>
    </citation>
    <scope>NUCLEOTIDE SEQUENCE</scope>
    <source>
        <strain evidence="2">BR_DF2</strain>
    </source>
</reference>
<dbReference type="Pfam" id="PF06536">
    <property type="entry name" value="Av_adeno_fibre"/>
    <property type="match status" value="2"/>
</dbReference>
<accession>A0AAF1DB87</accession>
<reference evidence="2" key="2">
    <citation type="submission" date="2019-07" db="EMBL/GenBank/DDBJ databases">
        <authorList>
            <person name="Duarte M.A."/>
            <person name="Silva J.M.F."/>
            <person name="Brito C.R."/>
            <person name="Teixeira D.S."/>
            <person name="Melo F.L."/>
            <person name="Ribeiro B.M."/>
            <person name="Nagata T."/>
            <person name="Campos F.S."/>
        </authorList>
    </citation>
    <scope>NUCLEOTIDE SEQUENCE</scope>
    <source>
        <strain evidence="2">BR_DF2</strain>
    </source>
</reference>
<evidence type="ECO:0000259" key="1">
    <source>
        <dbReference type="Pfam" id="PF06536"/>
    </source>
</evidence>